<name>A0ABW7BJI5_9ACTN</name>
<feature type="region of interest" description="Disordered" evidence="1">
    <location>
        <begin position="75"/>
        <end position="112"/>
    </location>
</feature>
<evidence type="ECO:0000313" key="2">
    <source>
        <dbReference type="EMBL" id="MFG3187694.1"/>
    </source>
</evidence>
<evidence type="ECO:0000256" key="1">
    <source>
        <dbReference type="SAM" id="MobiDB-lite"/>
    </source>
</evidence>
<keyword evidence="3" id="KW-1185">Reference proteome</keyword>
<accession>A0ABW7BJI5</accession>
<sequence length="112" mass="12253">MAEFLPLLVMGAAITGVLALLTRLAVVARRRGGAGAAMAAAMAAHDEAFRVTAHESYVEIQAQVTRKAPLLSPEGAWRSPYPAGPRRDRTAVPRTRRRGSGLRALRRLRRRR</sequence>
<protein>
    <recommendedName>
        <fullName evidence="4">Secreted protein</fullName>
    </recommendedName>
</protein>
<evidence type="ECO:0000313" key="3">
    <source>
        <dbReference type="Proteomes" id="UP001604282"/>
    </source>
</evidence>
<dbReference type="Proteomes" id="UP001604282">
    <property type="component" value="Unassembled WGS sequence"/>
</dbReference>
<feature type="compositionally biased region" description="Basic residues" evidence="1">
    <location>
        <begin position="94"/>
        <end position="112"/>
    </location>
</feature>
<proteinExistence type="predicted"/>
<dbReference type="EMBL" id="JBICZW010000001">
    <property type="protein sequence ID" value="MFG3187694.1"/>
    <property type="molecule type" value="Genomic_DNA"/>
</dbReference>
<organism evidence="2 3">
    <name type="scientific">Streptomyces omiyaensis</name>
    <dbReference type="NCBI Taxonomy" id="68247"/>
    <lineage>
        <taxon>Bacteria</taxon>
        <taxon>Bacillati</taxon>
        <taxon>Actinomycetota</taxon>
        <taxon>Actinomycetes</taxon>
        <taxon>Kitasatosporales</taxon>
        <taxon>Streptomycetaceae</taxon>
        <taxon>Streptomyces</taxon>
    </lineage>
</organism>
<gene>
    <name evidence="2" type="ORF">ACGFYS_02020</name>
</gene>
<dbReference type="RefSeq" id="WP_392878920.1">
    <property type="nucleotide sequence ID" value="NZ_JBICZW010000001.1"/>
</dbReference>
<evidence type="ECO:0008006" key="4">
    <source>
        <dbReference type="Google" id="ProtNLM"/>
    </source>
</evidence>
<reference evidence="2 3" key="1">
    <citation type="submission" date="2024-10" db="EMBL/GenBank/DDBJ databases">
        <title>The Natural Products Discovery Center: Release of the First 8490 Sequenced Strains for Exploring Actinobacteria Biosynthetic Diversity.</title>
        <authorList>
            <person name="Kalkreuter E."/>
            <person name="Kautsar S.A."/>
            <person name="Yang D."/>
            <person name="Bader C.D."/>
            <person name="Teijaro C.N."/>
            <person name="Fluegel L."/>
            <person name="Davis C.M."/>
            <person name="Simpson J.R."/>
            <person name="Lauterbach L."/>
            <person name="Steele A.D."/>
            <person name="Gui C."/>
            <person name="Meng S."/>
            <person name="Li G."/>
            <person name="Viehrig K."/>
            <person name="Ye F."/>
            <person name="Su P."/>
            <person name="Kiefer A.F."/>
            <person name="Nichols A."/>
            <person name="Cepeda A.J."/>
            <person name="Yan W."/>
            <person name="Fan B."/>
            <person name="Jiang Y."/>
            <person name="Adhikari A."/>
            <person name="Zheng C.-J."/>
            <person name="Schuster L."/>
            <person name="Cowan T.M."/>
            <person name="Smanski M.J."/>
            <person name="Chevrette M.G."/>
            <person name="De Carvalho L.P.S."/>
            <person name="Shen B."/>
        </authorList>
    </citation>
    <scope>NUCLEOTIDE SEQUENCE [LARGE SCALE GENOMIC DNA]</scope>
    <source>
        <strain evidence="2 3">NPDC048229</strain>
    </source>
</reference>
<comment type="caution">
    <text evidence="2">The sequence shown here is derived from an EMBL/GenBank/DDBJ whole genome shotgun (WGS) entry which is preliminary data.</text>
</comment>